<dbReference type="InterPro" id="IPR034660">
    <property type="entry name" value="DinB/YfiT-like"/>
</dbReference>
<reference evidence="3" key="1">
    <citation type="journal article" date="2019" name="Int. J. Syst. Evol. Microbiol.">
        <title>The Global Catalogue of Microorganisms (GCM) 10K type strain sequencing project: providing services to taxonomists for standard genome sequencing and annotation.</title>
        <authorList>
            <consortium name="The Broad Institute Genomics Platform"/>
            <consortium name="The Broad Institute Genome Sequencing Center for Infectious Disease"/>
            <person name="Wu L."/>
            <person name="Ma J."/>
        </authorList>
    </citation>
    <scope>NUCLEOTIDE SEQUENCE [LARGE SCALE GENOMIC DNA]</scope>
    <source>
        <strain evidence="3">JCM 9458</strain>
    </source>
</reference>
<dbReference type="RefSeq" id="WP_345732814.1">
    <property type="nucleotide sequence ID" value="NZ_BAAAYN010000055.1"/>
</dbReference>
<feature type="domain" description="DinB-like" evidence="1">
    <location>
        <begin position="16"/>
        <end position="148"/>
    </location>
</feature>
<dbReference type="SUPFAM" id="SSF109854">
    <property type="entry name" value="DinB/YfiT-like putative metalloenzymes"/>
    <property type="match status" value="1"/>
</dbReference>
<evidence type="ECO:0000313" key="3">
    <source>
        <dbReference type="Proteomes" id="UP001501676"/>
    </source>
</evidence>
<accession>A0ABP6T930</accession>
<sequence>MVAPIGIPDSDLVSAALEDARASLRQVPDDGWGMPAAGLDWTCRETMAHILDDLGAYAMQLSGTHGHEGYAPLMEFSLTPGRPACMFWPVESGGTRAVLDCLDAVGGLLVAVVASVPADRTGWHPYGNPDRSALAAMGIVELVLHTRDIVGAHHIDYRAPAQIVAPCLERIFAHAVRSDDPWHDLLAATGRTPESRGRAWRWNSTAREVL</sequence>
<dbReference type="InterPro" id="IPR024775">
    <property type="entry name" value="DinB-like"/>
</dbReference>
<organism evidence="2 3">
    <name type="scientific">Cryptosporangium minutisporangium</name>
    <dbReference type="NCBI Taxonomy" id="113569"/>
    <lineage>
        <taxon>Bacteria</taxon>
        <taxon>Bacillati</taxon>
        <taxon>Actinomycetota</taxon>
        <taxon>Actinomycetes</taxon>
        <taxon>Cryptosporangiales</taxon>
        <taxon>Cryptosporangiaceae</taxon>
        <taxon>Cryptosporangium</taxon>
    </lineage>
</organism>
<comment type="caution">
    <text evidence="2">The sequence shown here is derived from an EMBL/GenBank/DDBJ whole genome shotgun (WGS) entry which is preliminary data.</text>
</comment>
<dbReference type="Gene3D" id="1.20.120.450">
    <property type="entry name" value="dinb family like domain"/>
    <property type="match status" value="1"/>
</dbReference>
<proteinExistence type="predicted"/>
<name>A0ABP6T930_9ACTN</name>
<dbReference type="Proteomes" id="UP001501676">
    <property type="component" value="Unassembled WGS sequence"/>
</dbReference>
<keyword evidence="3" id="KW-1185">Reference proteome</keyword>
<dbReference type="EMBL" id="BAAAYN010000055">
    <property type="protein sequence ID" value="GAA3396307.1"/>
    <property type="molecule type" value="Genomic_DNA"/>
</dbReference>
<gene>
    <name evidence="2" type="ORF">GCM10020369_72500</name>
</gene>
<dbReference type="Pfam" id="PF12867">
    <property type="entry name" value="DinB_2"/>
    <property type="match status" value="1"/>
</dbReference>
<evidence type="ECO:0000313" key="2">
    <source>
        <dbReference type="EMBL" id="GAA3396307.1"/>
    </source>
</evidence>
<evidence type="ECO:0000259" key="1">
    <source>
        <dbReference type="Pfam" id="PF12867"/>
    </source>
</evidence>
<protein>
    <recommendedName>
        <fullName evidence="1">DinB-like domain-containing protein</fullName>
    </recommendedName>
</protein>